<feature type="region of interest" description="Disordered" evidence="1">
    <location>
        <begin position="55"/>
        <end position="81"/>
    </location>
</feature>
<sequence>MGGRIGGTLSDRPVTRDAHPPTNHVWRPWGGGVVGEGPIEHPLLQKPLISGIVARAPPPWRSPPHDPMIPESPLVETPLKKGDWGSSIPDRLLGMAKSLSSMYSVDVMNNEVECCARKRCRMYHRVENSSAHM</sequence>
<evidence type="ECO:0000313" key="3">
    <source>
        <dbReference type="Proteomes" id="UP001346149"/>
    </source>
</evidence>
<comment type="caution">
    <text evidence="2">The sequence shown here is derived from an EMBL/GenBank/DDBJ whole genome shotgun (WGS) entry which is preliminary data.</text>
</comment>
<proteinExistence type="predicted"/>
<keyword evidence="3" id="KW-1185">Reference proteome</keyword>
<evidence type="ECO:0000256" key="1">
    <source>
        <dbReference type="SAM" id="MobiDB-lite"/>
    </source>
</evidence>
<organism evidence="2 3">
    <name type="scientific">Trapa natans</name>
    <name type="common">Water chestnut</name>
    <dbReference type="NCBI Taxonomy" id="22666"/>
    <lineage>
        <taxon>Eukaryota</taxon>
        <taxon>Viridiplantae</taxon>
        <taxon>Streptophyta</taxon>
        <taxon>Embryophyta</taxon>
        <taxon>Tracheophyta</taxon>
        <taxon>Spermatophyta</taxon>
        <taxon>Magnoliopsida</taxon>
        <taxon>eudicotyledons</taxon>
        <taxon>Gunneridae</taxon>
        <taxon>Pentapetalae</taxon>
        <taxon>rosids</taxon>
        <taxon>malvids</taxon>
        <taxon>Myrtales</taxon>
        <taxon>Lythraceae</taxon>
        <taxon>Trapa</taxon>
    </lineage>
</organism>
<name>A0AAN7MGV1_TRANT</name>
<reference evidence="2 3" key="1">
    <citation type="journal article" date="2023" name="Hortic Res">
        <title>Pangenome of water caltrop reveals structural variations and asymmetric subgenome divergence after allopolyploidization.</title>
        <authorList>
            <person name="Zhang X."/>
            <person name="Chen Y."/>
            <person name="Wang L."/>
            <person name="Yuan Y."/>
            <person name="Fang M."/>
            <person name="Shi L."/>
            <person name="Lu R."/>
            <person name="Comes H.P."/>
            <person name="Ma Y."/>
            <person name="Chen Y."/>
            <person name="Huang G."/>
            <person name="Zhou Y."/>
            <person name="Zheng Z."/>
            <person name="Qiu Y."/>
        </authorList>
    </citation>
    <scope>NUCLEOTIDE SEQUENCE [LARGE SCALE GENOMIC DNA]</scope>
    <source>
        <strain evidence="2">F231</strain>
    </source>
</reference>
<feature type="compositionally biased region" description="Pro residues" evidence="1">
    <location>
        <begin position="56"/>
        <end position="67"/>
    </location>
</feature>
<accession>A0AAN7MGV1</accession>
<dbReference type="AlphaFoldDB" id="A0AAN7MGV1"/>
<dbReference type="Proteomes" id="UP001346149">
    <property type="component" value="Unassembled WGS sequence"/>
</dbReference>
<feature type="region of interest" description="Disordered" evidence="1">
    <location>
        <begin position="1"/>
        <end position="29"/>
    </location>
</feature>
<dbReference type="EMBL" id="JAXQNO010000005">
    <property type="protein sequence ID" value="KAK4798682.1"/>
    <property type="molecule type" value="Genomic_DNA"/>
</dbReference>
<protein>
    <submittedName>
        <fullName evidence="2">Uncharacterized protein</fullName>
    </submittedName>
</protein>
<evidence type="ECO:0000313" key="2">
    <source>
        <dbReference type="EMBL" id="KAK4798682.1"/>
    </source>
</evidence>
<gene>
    <name evidence="2" type="ORF">SAY86_031008</name>
</gene>